<feature type="compositionally biased region" description="Pro residues" evidence="1">
    <location>
        <begin position="329"/>
        <end position="342"/>
    </location>
</feature>
<dbReference type="AlphaFoldDB" id="A0A5N6Q3Q9"/>
<accession>A0A5N6Q3Q9</accession>
<name>A0A5N6Q3Q9_9ASTR</name>
<sequence>MSFWDVNFFFGDDKIEQDSVGRSYYGDSKPQELPDLNEEPNFQAYNTNRIPDLNEDPCVESFYSYENKQEFGWESQRSYKHEANEVYSETQNSGHDYYDGGHHVMSSGSDAEGDLAEHPILQFPEGSTAFGRVPEVVFSMLRQRHEMSLTEFVVITGLYWEPETTRSPDALRYEDRPGFSWCRSPVLPCTGSDVGPSPLQVMDAAGGAGVGQGGEGAGGEGDDGGLAGDVEGGGGEGGVGDEEGGGGGEAGGPHYVPQHPQRRYHTVRLPARLETILQDLSARSRVHDEILQDLSTRSREHDRILSRQSDMLRWMIDREIERSRQAGIEPPPLPPSPPRQDP</sequence>
<gene>
    <name evidence="2" type="ORF">E3N88_01842</name>
</gene>
<dbReference type="EMBL" id="SZYD01000001">
    <property type="protein sequence ID" value="KAD7478706.1"/>
    <property type="molecule type" value="Genomic_DNA"/>
</dbReference>
<keyword evidence="3" id="KW-1185">Reference proteome</keyword>
<evidence type="ECO:0000313" key="3">
    <source>
        <dbReference type="Proteomes" id="UP000326396"/>
    </source>
</evidence>
<feature type="region of interest" description="Disordered" evidence="1">
    <location>
        <begin position="205"/>
        <end position="259"/>
    </location>
</feature>
<organism evidence="2 3">
    <name type="scientific">Mikania micrantha</name>
    <name type="common">bitter vine</name>
    <dbReference type="NCBI Taxonomy" id="192012"/>
    <lineage>
        <taxon>Eukaryota</taxon>
        <taxon>Viridiplantae</taxon>
        <taxon>Streptophyta</taxon>
        <taxon>Embryophyta</taxon>
        <taxon>Tracheophyta</taxon>
        <taxon>Spermatophyta</taxon>
        <taxon>Magnoliopsida</taxon>
        <taxon>eudicotyledons</taxon>
        <taxon>Gunneridae</taxon>
        <taxon>Pentapetalae</taxon>
        <taxon>asterids</taxon>
        <taxon>campanulids</taxon>
        <taxon>Asterales</taxon>
        <taxon>Asteraceae</taxon>
        <taxon>Asteroideae</taxon>
        <taxon>Heliantheae alliance</taxon>
        <taxon>Eupatorieae</taxon>
        <taxon>Mikania</taxon>
    </lineage>
</organism>
<evidence type="ECO:0000313" key="2">
    <source>
        <dbReference type="EMBL" id="KAD7478706.1"/>
    </source>
</evidence>
<evidence type="ECO:0000256" key="1">
    <source>
        <dbReference type="SAM" id="MobiDB-lite"/>
    </source>
</evidence>
<protein>
    <submittedName>
        <fullName evidence="2">Uncharacterized protein</fullName>
    </submittedName>
</protein>
<feature type="compositionally biased region" description="Gly residues" evidence="1">
    <location>
        <begin position="206"/>
        <end position="238"/>
    </location>
</feature>
<proteinExistence type="predicted"/>
<feature type="region of interest" description="Disordered" evidence="1">
    <location>
        <begin position="19"/>
        <end position="40"/>
    </location>
</feature>
<reference evidence="2 3" key="1">
    <citation type="submission" date="2019-05" db="EMBL/GenBank/DDBJ databases">
        <title>Mikania micrantha, genome provides insights into the molecular mechanism of rapid growth.</title>
        <authorList>
            <person name="Liu B."/>
        </authorList>
    </citation>
    <scope>NUCLEOTIDE SEQUENCE [LARGE SCALE GENOMIC DNA]</scope>
    <source>
        <strain evidence="2">NLD-2019</strain>
        <tissue evidence="2">Leaf</tissue>
    </source>
</reference>
<dbReference type="Proteomes" id="UP000326396">
    <property type="component" value="Linkage Group LG1"/>
</dbReference>
<feature type="region of interest" description="Disordered" evidence="1">
    <location>
        <begin position="316"/>
        <end position="342"/>
    </location>
</feature>
<comment type="caution">
    <text evidence="2">The sequence shown here is derived from an EMBL/GenBank/DDBJ whole genome shotgun (WGS) entry which is preliminary data.</text>
</comment>